<dbReference type="RefSeq" id="WP_146532593.1">
    <property type="nucleotide sequence ID" value="NZ_SJPX01000001.1"/>
</dbReference>
<dbReference type="InterPro" id="IPR002321">
    <property type="entry name" value="Cyt_c_II"/>
</dbReference>
<keyword evidence="3" id="KW-1185">Reference proteome</keyword>
<dbReference type="EMBL" id="SJPX01000001">
    <property type="protein sequence ID" value="TWU57750.1"/>
    <property type="molecule type" value="Genomic_DNA"/>
</dbReference>
<dbReference type="GO" id="GO:0009055">
    <property type="term" value="F:electron transfer activity"/>
    <property type="evidence" value="ECO:0007669"/>
    <property type="project" value="InterPro"/>
</dbReference>
<protein>
    <submittedName>
        <fullName evidence="2">Cytochrome C</fullName>
    </submittedName>
</protein>
<dbReference type="GO" id="GO:0020037">
    <property type="term" value="F:heme binding"/>
    <property type="evidence" value="ECO:0007669"/>
    <property type="project" value="InterPro"/>
</dbReference>
<feature type="region of interest" description="Disordered" evidence="1">
    <location>
        <begin position="63"/>
        <end position="90"/>
    </location>
</feature>
<dbReference type="PROSITE" id="PS51009">
    <property type="entry name" value="CYTCII"/>
    <property type="match status" value="1"/>
</dbReference>
<dbReference type="AlphaFoldDB" id="A0A5C6FB22"/>
<evidence type="ECO:0000256" key="1">
    <source>
        <dbReference type="SAM" id="MobiDB-lite"/>
    </source>
</evidence>
<dbReference type="InterPro" id="IPR010980">
    <property type="entry name" value="Cyt_c/b562"/>
</dbReference>
<organism evidence="2 3">
    <name type="scientific">Rubripirellula reticaptiva</name>
    <dbReference type="NCBI Taxonomy" id="2528013"/>
    <lineage>
        <taxon>Bacteria</taxon>
        <taxon>Pseudomonadati</taxon>
        <taxon>Planctomycetota</taxon>
        <taxon>Planctomycetia</taxon>
        <taxon>Pirellulales</taxon>
        <taxon>Pirellulaceae</taxon>
        <taxon>Rubripirellula</taxon>
    </lineage>
</organism>
<sequence>MSRHSSIIGISIAGCVVAGSLVWGDDNPRGERRAPAPKVSTEQLRGIFFDDLDEAIRGQRPSLSSLRKASEAKANEPTKTQQPDQSSADSWAGLISPVSLEDEIKRVRLHFDSIITTPGAFNSGGYQDARLDLSVLAMLFAVIQQHSGDVRWKDEAGAARDLLARTAFNCKAGSTQVYNEAKLRKADLQDLVSGTGLASREAEPENVWSEIADRSPLMEYAERLVDSLEGNSRDAASIESNIDAVKRDAELIAMLGEVLTKEGMDEADDDDYVKLSRNMTADSKKVVAAIERADFEGARAGVSQIRGRCDACHEQYR</sequence>
<dbReference type="Gene3D" id="1.20.120.10">
    <property type="entry name" value="Cytochrome c/b562"/>
    <property type="match status" value="1"/>
</dbReference>
<dbReference type="GO" id="GO:0005506">
    <property type="term" value="F:iron ion binding"/>
    <property type="evidence" value="ECO:0007669"/>
    <property type="project" value="InterPro"/>
</dbReference>
<accession>A0A5C6FB22</accession>
<feature type="compositionally biased region" description="Polar residues" evidence="1">
    <location>
        <begin position="77"/>
        <end position="89"/>
    </location>
</feature>
<proteinExistence type="predicted"/>
<dbReference type="SUPFAM" id="SSF47175">
    <property type="entry name" value="Cytochromes"/>
    <property type="match status" value="1"/>
</dbReference>
<gene>
    <name evidence="2" type="ORF">Poly59_06590</name>
</gene>
<dbReference type="OrthoDB" id="290618at2"/>
<dbReference type="PROSITE" id="PS51257">
    <property type="entry name" value="PROKAR_LIPOPROTEIN"/>
    <property type="match status" value="1"/>
</dbReference>
<evidence type="ECO:0000313" key="2">
    <source>
        <dbReference type="EMBL" id="TWU57750.1"/>
    </source>
</evidence>
<comment type="caution">
    <text evidence="2">The sequence shown here is derived from an EMBL/GenBank/DDBJ whole genome shotgun (WGS) entry which is preliminary data.</text>
</comment>
<dbReference type="Proteomes" id="UP000317977">
    <property type="component" value="Unassembled WGS sequence"/>
</dbReference>
<evidence type="ECO:0000313" key="3">
    <source>
        <dbReference type="Proteomes" id="UP000317977"/>
    </source>
</evidence>
<reference evidence="2 3" key="1">
    <citation type="submission" date="2019-02" db="EMBL/GenBank/DDBJ databases">
        <title>Deep-cultivation of Planctomycetes and their phenomic and genomic characterization uncovers novel biology.</title>
        <authorList>
            <person name="Wiegand S."/>
            <person name="Jogler M."/>
            <person name="Boedeker C."/>
            <person name="Pinto D."/>
            <person name="Vollmers J."/>
            <person name="Rivas-Marin E."/>
            <person name="Kohn T."/>
            <person name="Peeters S.H."/>
            <person name="Heuer A."/>
            <person name="Rast P."/>
            <person name="Oberbeckmann S."/>
            <person name="Bunk B."/>
            <person name="Jeske O."/>
            <person name="Meyerdierks A."/>
            <person name="Storesund J.E."/>
            <person name="Kallscheuer N."/>
            <person name="Luecker S."/>
            <person name="Lage O.M."/>
            <person name="Pohl T."/>
            <person name="Merkel B.J."/>
            <person name="Hornburger P."/>
            <person name="Mueller R.-W."/>
            <person name="Bruemmer F."/>
            <person name="Labrenz M."/>
            <person name="Spormann A.M."/>
            <person name="Op Den Camp H."/>
            <person name="Overmann J."/>
            <person name="Amann R."/>
            <person name="Jetten M.S.M."/>
            <person name="Mascher T."/>
            <person name="Medema M.H."/>
            <person name="Devos D.P."/>
            <person name="Kaster A.-K."/>
            <person name="Ovreas L."/>
            <person name="Rohde M."/>
            <person name="Galperin M.Y."/>
            <person name="Jogler C."/>
        </authorList>
    </citation>
    <scope>NUCLEOTIDE SEQUENCE [LARGE SCALE GENOMIC DNA]</scope>
    <source>
        <strain evidence="2 3">Poly59</strain>
    </source>
</reference>
<name>A0A5C6FB22_9BACT</name>
<dbReference type="GO" id="GO:0022900">
    <property type="term" value="P:electron transport chain"/>
    <property type="evidence" value="ECO:0007669"/>
    <property type="project" value="InterPro"/>
</dbReference>